<feature type="domain" description="Metallo-beta-lactamase" evidence="1">
    <location>
        <begin position="25"/>
        <end position="183"/>
    </location>
</feature>
<dbReference type="EMBL" id="FZOF01000005">
    <property type="protein sequence ID" value="SNS40775.1"/>
    <property type="molecule type" value="Genomic_DNA"/>
</dbReference>
<proteinExistence type="predicted"/>
<evidence type="ECO:0000313" key="2">
    <source>
        <dbReference type="EMBL" id="SNS40775.1"/>
    </source>
</evidence>
<dbReference type="Gene3D" id="3.60.15.10">
    <property type="entry name" value="Ribonuclease Z/Hydroxyacylglutathione hydrolase-like"/>
    <property type="match status" value="1"/>
</dbReference>
<dbReference type="PANTHER" id="PTHR43546">
    <property type="entry name" value="UPF0173 METAL-DEPENDENT HYDROLASE MJ1163-RELATED"/>
    <property type="match status" value="1"/>
</dbReference>
<dbReference type="AlphaFoldDB" id="A0A239E7S2"/>
<sequence>MPVRSDHTAARARATFGAMRITKYTHACVRIEHEGRVLVIDPGTWSEPAALSGADAVLVTHEHTDHVDVLRLAGLGVPVHAPAGADIPRLETTRVTAGSEFTAAGFRVRAVGGRHASVHAGRPDCANLGYVVDDAVYHPGDALHLPGQPVETLMVPLQASWLKTAEAIDFVNAVAPRRAFGIHDGQINERGLGSVNGWLAEQTDHGYRYLRSGRSL</sequence>
<organism evidence="2 3">
    <name type="scientific">Actinacidiphila glaucinigra</name>
    <dbReference type="NCBI Taxonomy" id="235986"/>
    <lineage>
        <taxon>Bacteria</taxon>
        <taxon>Bacillati</taxon>
        <taxon>Actinomycetota</taxon>
        <taxon>Actinomycetes</taxon>
        <taxon>Kitasatosporales</taxon>
        <taxon>Streptomycetaceae</taxon>
        <taxon>Actinacidiphila</taxon>
    </lineage>
</organism>
<dbReference type="InterPro" id="IPR050114">
    <property type="entry name" value="UPF0173_UPF0282_UlaG_hydrolase"/>
</dbReference>
<dbReference type="SUPFAM" id="SSF56281">
    <property type="entry name" value="Metallo-hydrolase/oxidoreductase"/>
    <property type="match status" value="1"/>
</dbReference>
<name>A0A239E7S2_9ACTN</name>
<accession>A0A239E7S2</accession>
<dbReference type="Proteomes" id="UP000198280">
    <property type="component" value="Unassembled WGS sequence"/>
</dbReference>
<gene>
    <name evidence="2" type="ORF">SAMN05216252_105368</name>
</gene>
<dbReference type="InterPro" id="IPR001279">
    <property type="entry name" value="Metallo-B-lactamas"/>
</dbReference>
<dbReference type="Pfam" id="PF13483">
    <property type="entry name" value="Lactamase_B_3"/>
    <property type="match status" value="1"/>
</dbReference>
<dbReference type="SMART" id="SM00849">
    <property type="entry name" value="Lactamase_B"/>
    <property type="match status" value="1"/>
</dbReference>
<evidence type="ECO:0000259" key="1">
    <source>
        <dbReference type="SMART" id="SM00849"/>
    </source>
</evidence>
<protein>
    <submittedName>
        <fullName evidence="2">L-ascorbate metabolism protein UlaG, beta-lactamase superfamily</fullName>
    </submittedName>
</protein>
<keyword evidence="3" id="KW-1185">Reference proteome</keyword>
<dbReference type="InterPro" id="IPR036866">
    <property type="entry name" value="RibonucZ/Hydroxyglut_hydro"/>
</dbReference>
<evidence type="ECO:0000313" key="3">
    <source>
        <dbReference type="Proteomes" id="UP000198280"/>
    </source>
</evidence>
<reference evidence="2 3" key="1">
    <citation type="submission" date="2017-06" db="EMBL/GenBank/DDBJ databases">
        <authorList>
            <person name="Kim H.J."/>
            <person name="Triplett B.A."/>
        </authorList>
    </citation>
    <scope>NUCLEOTIDE SEQUENCE [LARGE SCALE GENOMIC DNA]</scope>
    <source>
        <strain evidence="2 3">CGMCC 4.1858</strain>
    </source>
</reference>
<dbReference type="PANTHER" id="PTHR43546:SF3">
    <property type="entry name" value="UPF0173 METAL-DEPENDENT HYDROLASE MJ1163"/>
    <property type="match status" value="1"/>
</dbReference>